<dbReference type="PANTHER" id="PTHR33067:SF15">
    <property type="entry name" value="RNA-DIRECTED DNA POLYMERASE"/>
    <property type="match status" value="1"/>
</dbReference>
<dbReference type="AlphaFoldDB" id="A0AAW2STC7"/>
<protein>
    <recommendedName>
        <fullName evidence="3">Retrotransposon gag protein</fullName>
    </recommendedName>
</protein>
<dbReference type="Gene3D" id="2.40.70.10">
    <property type="entry name" value="Acid Proteases"/>
    <property type="match status" value="1"/>
</dbReference>
<name>A0AAW2STC7_9LAMI</name>
<feature type="region of interest" description="Disordered" evidence="1">
    <location>
        <begin position="191"/>
        <end position="236"/>
    </location>
</feature>
<organism evidence="2">
    <name type="scientific">Sesamum latifolium</name>
    <dbReference type="NCBI Taxonomy" id="2727402"/>
    <lineage>
        <taxon>Eukaryota</taxon>
        <taxon>Viridiplantae</taxon>
        <taxon>Streptophyta</taxon>
        <taxon>Embryophyta</taxon>
        <taxon>Tracheophyta</taxon>
        <taxon>Spermatophyta</taxon>
        <taxon>Magnoliopsida</taxon>
        <taxon>eudicotyledons</taxon>
        <taxon>Gunneridae</taxon>
        <taxon>Pentapetalae</taxon>
        <taxon>asterids</taxon>
        <taxon>lamiids</taxon>
        <taxon>Lamiales</taxon>
        <taxon>Pedaliaceae</taxon>
        <taxon>Sesamum</taxon>
    </lineage>
</organism>
<feature type="compositionally biased region" description="Polar residues" evidence="1">
    <location>
        <begin position="205"/>
        <end position="215"/>
    </location>
</feature>
<evidence type="ECO:0000256" key="1">
    <source>
        <dbReference type="SAM" id="MobiDB-lite"/>
    </source>
</evidence>
<feature type="region of interest" description="Disordered" evidence="1">
    <location>
        <begin position="64"/>
        <end position="99"/>
    </location>
</feature>
<dbReference type="PANTHER" id="PTHR33067">
    <property type="entry name" value="RNA-DIRECTED DNA POLYMERASE-RELATED"/>
    <property type="match status" value="1"/>
</dbReference>
<sequence>MKGKRGNTQQVKACGICTSLGHATDTCPTLQEEPTIHANAIGGFSGPSQRGHDSFFNTYNPRWRDHPNLRYGNQPQNFQRGLYQPPPPPPQSNSNSGMPLEDIVKTLALSTQQFQQETRSSILNLESQISQLASSVSRLESQGKLPSQTIINPKQNVSAITLCSEKELQFENSTRRGHVQQDRTENSVVRGHIEQGKTGEELENSPKQAEKSNQVGEEHPKVFVPKPPFPERFAKSKKEEEEKDILETLRKVEVNISLLDAIKQIPLYAKFLKEMCTNKSKLRGNERVIMGENVSAILQRKLPPKCKDPGTFSIPCKIGNIGIEKAICDLGASINVMPLSIYESLNIGPLKETWVVLQLADRSIVYPEGVLEDVLVQVNELVFPTDFYVLDMTGDNSPNSTSILLGRPFLKTTKTKINVDAGILSMKFDNEVVSFSIAGVTQNSNDMHSFFFMDFIDPLVQGNVIFDGGGAFKITTNKSLISNPRTYKNKVLHEKISSRKKPSIDHQVLLNPHHHRVHYIEKVDLVRPTHLS</sequence>
<gene>
    <name evidence="2" type="ORF">Slati_4445800</name>
</gene>
<comment type="caution">
    <text evidence="2">The sequence shown here is derived from an EMBL/GenBank/DDBJ whole genome shotgun (WGS) entry which is preliminary data.</text>
</comment>
<reference evidence="2" key="2">
    <citation type="journal article" date="2024" name="Plant">
        <title>Genomic evolution and insights into agronomic trait innovations of Sesamum species.</title>
        <authorList>
            <person name="Miao H."/>
            <person name="Wang L."/>
            <person name="Qu L."/>
            <person name="Liu H."/>
            <person name="Sun Y."/>
            <person name="Le M."/>
            <person name="Wang Q."/>
            <person name="Wei S."/>
            <person name="Zheng Y."/>
            <person name="Lin W."/>
            <person name="Duan Y."/>
            <person name="Cao H."/>
            <person name="Xiong S."/>
            <person name="Wang X."/>
            <person name="Wei L."/>
            <person name="Li C."/>
            <person name="Ma Q."/>
            <person name="Ju M."/>
            <person name="Zhao R."/>
            <person name="Li G."/>
            <person name="Mu C."/>
            <person name="Tian Q."/>
            <person name="Mei H."/>
            <person name="Zhang T."/>
            <person name="Gao T."/>
            <person name="Zhang H."/>
        </authorList>
    </citation>
    <scope>NUCLEOTIDE SEQUENCE</scope>
    <source>
        <strain evidence="2">KEN1</strain>
    </source>
</reference>
<reference evidence="2" key="1">
    <citation type="submission" date="2020-06" db="EMBL/GenBank/DDBJ databases">
        <authorList>
            <person name="Li T."/>
            <person name="Hu X."/>
            <person name="Zhang T."/>
            <person name="Song X."/>
            <person name="Zhang H."/>
            <person name="Dai N."/>
            <person name="Sheng W."/>
            <person name="Hou X."/>
            <person name="Wei L."/>
        </authorList>
    </citation>
    <scope>NUCLEOTIDE SEQUENCE</scope>
    <source>
        <strain evidence="2">KEN1</strain>
        <tissue evidence="2">Leaf</tissue>
    </source>
</reference>
<proteinExistence type="predicted"/>
<accession>A0AAW2STC7</accession>
<dbReference type="CDD" id="cd00303">
    <property type="entry name" value="retropepsin_like"/>
    <property type="match status" value="1"/>
</dbReference>
<dbReference type="InterPro" id="IPR021109">
    <property type="entry name" value="Peptidase_aspartic_dom_sf"/>
</dbReference>
<dbReference type="EMBL" id="JACGWN010000016">
    <property type="protein sequence ID" value="KAL0394796.1"/>
    <property type="molecule type" value="Genomic_DNA"/>
</dbReference>
<evidence type="ECO:0008006" key="3">
    <source>
        <dbReference type="Google" id="ProtNLM"/>
    </source>
</evidence>
<feature type="compositionally biased region" description="Basic and acidic residues" evidence="1">
    <location>
        <begin position="191"/>
        <end position="200"/>
    </location>
</feature>
<evidence type="ECO:0000313" key="2">
    <source>
        <dbReference type="EMBL" id="KAL0394796.1"/>
    </source>
</evidence>